<accession>A0A6J6ENJ2</accession>
<reference evidence="2" key="1">
    <citation type="submission" date="2020-05" db="EMBL/GenBank/DDBJ databases">
        <authorList>
            <person name="Chiriac C."/>
            <person name="Salcher M."/>
            <person name="Ghai R."/>
            <person name="Kavagutti S V."/>
        </authorList>
    </citation>
    <scope>NUCLEOTIDE SEQUENCE</scope>
</reference>
<dbReference type="Pfam" id="PF00534">
    <property type="entry name" value="Glycos_transf_1"/>
    <property type="match status" value="1"/>
</dbReference>
<dbReference type="PANTHER" id="PTHR45947">
    <property type="entry name" value="SULFOQUINOVOSYL TRANSFERASE SQD2"/>
    <property type="match status" value="1"/>
</dbReference>
<dbReference type="Gene3D" id="3.40.50.2000">
    <property type="entry name" value="Glycogen Phosphorylase B"/>
    <property type="match status" value="2"/>
</dbReference>
<dbReference type="AlphaFoldDB" id="A0A6J6ENJ2"/>
<evidence type="ECO:0000259" key="1">
    <source>
        <dbReference type="Pfam" id="PF00534"/>
    </source>
</evidence>
<dbReference type="CDD" id="cd03801">
    <property type="entry name" value="GT4_PimA-like"/>
    <property type="match status" value="1"/>
</dbReference>
<dbReference type="FunFam" id="3.40.50.2000:FF:000069">
    <property type="entry name" value="Alpha-(1-6)-phosphatidylinositol monomannoside mannosyltransferase"/>
    <property type="match status" value="1"/>
</dbReference>
<dbReference type="SUPFAM" id="SSF53756">
    <property type="entry name" value="UDP-Glycosyltransferase/glycogen phosphorylase"/>
    <property type="match status" value="1"/>
</dbReference>
<dbReference type="PANTHER" id="PTHR45947:SF3">
    <property type="entry name" value="SULFOQUINOVOSYL TRANSFERASE SQD2"/>
    <property type="match status" value="1"/>
</dbReference>
<dbReference type="InterPro" id="IPR001296">
    <property type="entry name" value="Glyco_trans_1"/>
</dbReference>
<dbReference type="EMBL" id="CAEZTU010000025">
    <property type="protein sequence ID" value="CAB4578032.1"/>
    <property type="molecule type" value="Genomic_DNA"/>
</dbReference>
<protein>
    <submittedName>
        <fullName evidence="2">Unannotated protein</fullName>
    </submittedName>
</protein>
<dbReference type="GO" id="GO:0016758">
    <property type="term" value="F:hexosyltransferase activity"/>
    <property type="evidence" value="ECO:0007669"/>
    <property type="project" value="TreeGrafter"/>
</dbReference>
<gene>
    <name evidence="2" type="ORF">UFOPK1740_00694</name>
</gene>
<dbReference type="InterPro" id="IPR050194">
    <property type="entry name" value="Glycosyltransferase_grp1"/>
</dbReference>
<organism evidence="2">
    <name type="scientific">freshwater metagenome</name>
    <dbReference type="NCBI Taxonomy" id="449393"/>
    <lineage>
        <taxon>unclassified sequences</taxon>
        <taxon>metagenomes</taxon>
        <taxon>ecological metagenomes</taxon>
    </lineage>
</organism>
<evidence type="ECO:0000313" key="2">
    <source>
        <dbReference type="EMBL" id="CAB4578032.1"/>
    </source>
</evidence>
<feature type="domain" description="Glycosyl transferase family 1" evidence="1">
    <location>
        <begin position="192"/>
        <end position="359"/>
    </location>
</feature>
<proteinExistence type="predicted"/>
<name>A0A6J6ENJ2_9ZZZZ</name>
<sequence length="382" mass="42352">MSKTLVITNDFPPRPGGIQTFVHGLIAGLDPKDVVVLSSKFKGWQEFDAQQLYPVFRHDTEMLLPTKAVGDHALKIIKEHNCESVLFGASSPLGLLSTRLKNNGIKKTVALTHGHEVGWAFTPGLKQTFQKIVKDVDKLTYLTKFTYDKIAEAISTEDLAKFEQLTPGIDVDLFSPENVTNGQARSVRDRFKLGDRPVVVCVSRLMPRKGQDTLIEIWPEVLKKVPDAHLLIVGGGSYKQYLHKKMYDNEVFQSVTITGSVAWSELPGFYAAGNVFAMPVRTRNFGFDVEGLGIVYLEASATGLPVIAGNSGGAPDAVIEGITGFVMDAKKETLLAEKIVELLQNKELSMRLGKQGRSWIEKQWQWPSRHQQLKNLLATDMS</sequence>